<organism evidence="3 4">
    <name type="scientific">Microthlaspi erraticum</name>
    <dbReference type="NCBI Taxonomy" id="1685480"/>
    <lineage>
        <taxon>Eukaryota</taxon>
        <taxon>Viridiplantae</taxon>
        <taxon>Streptophyta</taxon>
        <taxon>Embryophyta</taxon>
        <taxon>Tracheophyta</taxon>
        <taxon>Spermatophyta</taxon>
        <taxon>Magnoliopsida</taxon>
        <taxon>eudicotyledons</taxon>
        <taxon>Gunneridae</taxon>
        <taxon>Pentapetalae</taxon>
        <taxon>rosids</taxon>
        <taxon>malvids</taxon>
        <taxon>Brassicales</taxon>
        <taxon>Brassicaceae</taxon>
        <taxon>Coluteocarpeae</taxon>
        <taxon>Microthlaspi</taxon>
    </lineage>
</organism>
<dbReference type="OrthoDB" id="196131at2759"/>
<accession>A0A6D2INW0</accession>
<evidence type="ECO:0000313" key="4">
    <source>
        <dbReference type="Proteomes" id="UP000467841"/>
    </source>
</evidence>
<sequence>MYVAGYDTSVSGHDFVETMTERFASCGELIHIYIPGYARGRNLNRFVLIYLRGEDAEEKALALSGSYSSKGHKLIVEPYPFDAKHHDSELAPMRDADNKQRHVYAYVHVEGIDTIEKLMQLCGCDVKGLEDIKLSRVDPPERVDDSSCDMPPLSTWGCSSSRTAPEDLNLPKPPPEGEDPPYPWKCSVNSETGYLCFWNPNTGVRIEEPPSASPIRYAHEDPHLPKPWKRLADSYGYSYWWNTETGVTQYEKPGSNLVDRLF</sequence>
<proteinExistence type="predicted"/>
<evidence type="ECO:0000259" key="2">
    <source>
        <dbReference type="PROSITE" id="PS50020"/>
    </source>
</evidence>
<evidence type="ECO:0000313" key="3">
    <source>
        <dbReference type="EMBL" id="CAA7028774.1"/>
    </source>
</evidence>
<dbReference type="InterPro" id="IPR036020">
    <property type="entry name" value="WW_dom_sf"/>
</dbReference>
<protein>
    <recommendedName>
        <fullName evidence="2">WW domain-containing protein</fullName>
    </recommendedName>
</protein>
<dbReference type="EMBL" id="CACVBM020001074">
    <property type="protein sequence ID" value="CAA7028774.1"/>
    <property type="molecule type" value="Genomic_DNA"/>
</dbReference>
<evidence type="ECO:0000256" key="1">
    <source>
        <dbReference type="SAM" id="MobiDB-lite"/>
    </source>
</evidence>
<dbReference type="PROSITE" id="PS50020">
    <property type="entry name" value="WW_DOMAIN_2"/>
    <property type="match status" value="1"/>
</dbReference>
<dbReference type="PROSITE" id="PS01159">
    <property type="entry name" value="WW_DOMAIN_1"/>
    <property type="match status" value="1"/>
</dbReference>
<gene>
    <name evidence="3" type="ORF">MERR_LOCUS16009</name>
</gene>
<dbReference type="Proteomes" id="UP000467841">
    <property type="component" value="Unassembled WGS sequence"/>
</dbReference>
<dbReference type="Gene3D" id="2.20.70.10">
    <property type="match status" value="1"/>
</dbReference>
<name>A0A6D2INW0_9BRAS</name>
<dbReference type="CDD" id="cd00201">
    <property type="entry name" value="WW"/>
    <property type="match status" value="1"/>
</dbReference>
<dbReference type="SUPFAM" id="SSF51045">
    <property type="entry name" value="WW domain"/>
    <property type="match status" value="1"/>
</dbReference>
<comment type="caution">
    <text evidence="3">The sequence shown here is derived from an EMBL/GenBank/DDBJ whole genome shotgun (WGS) entry which is preliminary data.</text>
</comment>
<reference evidence="3" key="1">
    <citation type="submission" date="2020-01" db="EMBL/GenBank/DDBJ databases">
        <authorList>
            <person name="Mishra B."/>
        </authorList>
    </citation>
    <scope>NUCLEOTIDE SEQUENCE [LARGE SCALE GENOMIC DNA]</scope>
</reference>
<dbReference type="AlphaFoldDB" id="A0A6D2INW0"/>
<keyword evidence="4" id="KW-1185">Reference proteome</keyword>
<dbReference type="SMART" id="SM00456">
    <property type="entry name" value="WW"/>
    <property type="match status" value="2"/>
</dbReference>
<dbReference type="InterPro" id="IPR001202">
    <property type="entry name" value="WW_dom"/>
</dbReference>
<feature type="region of interest" description="Disordered" evidence="1">
    <location>
        <begin position="156"/>
        <end position="181"/>
    </location>
</feature>
<feature type="domain" description="WW" evidence="2">
    <location>
        <begin position="222"/>
        <end position="255"/>
    </location>
</feature>